<evidence type="ECO:0000313" key="2">
    <source>
        <dbReference type="Proteomes" id="UP000462435"/>
    </source>
</evidence>
<protein>
    <recommendedName>
        <fullName evidence="3">Tail fiber protein</fullName>
    </recommendedName>
</protein>
<gene>
    <name evidence="1" type="ORF">GAK35_02390</name>
</gene>
<sequence length="239" mass="25222">MLLPSKELLNGSKTPATTYAEMRGAFGQLYDYLAAFLGTDSDDKAGARARLGVINTVFPPGMLGMFFTKTAPDSWLKANGTAVAVSSYVDLATAIYCGDAANATALWGYRCTSNSNPNGTRSTTGAYIVLPDARGEFIRGWDDSRGIDASRNFWAWQAGQLLSHNHTASAATDGYHQHTYVSGNQGVGYQVGGASPVRENAGGDWTGGGGSHSHVITVNATGGAENLVRNLPTLICIKY</sequence>
<dbReference type="Proteomes" id="UP000462435">
    <property type="component" value="Unassembled WGS sequence"/>
</dbReference>
<proteinExistence type="predicted"/>
<dbReference type="EMBL" id="WNDX01000067">
    <property type="protein sequence ID" value="KAF1043070.1"/>
    <property type="molecule type" value="Genomic_DNA"/>
</dbReference>
<dbReference type="SUPFAM" id="SSF88874">
    <property type="entry name" value="Receptor-binding domain of short tail fibre protein gp12"/>
    <property type="match status" value="1"/>
</dbReference>
<accession>A0A7V8JU96</accession>
<name>A0A7V8JU96_9BURK</name>
<organism evidence="1 2">
    <name type="scientific">Herbaspirillum frisingense</name>
    <dbReference type="NCBI Taxonomy" id="92645"/>
    <lineage>
        <taxon>Bacteria</taxon>
        <taxon>Pseudomonadati</taxon>
        <taxon>Pseudomonadota</taxon>
        <taxon>Betaproteobacteria</taxon>
        <taxon>Burkholderiales</taxon>
        <taxon>Oxalobacteraceae</taxon>
        <taxon>Herbaspirillum</taxon>
    </lineage>
</organism>
<evidence type="ECO:0000313" key="1">
    <source>
        <dbReference type="EMBL" id="KAF1043070.1"/>
    </source>
</evidence>
<dbReference type="Gene3D" id="3.90.1340.10">
    <property type="entry name" value="Phage tail collar domain"/>
    <property type="match status" value="1"/>
</dbReference>
<dbReference type="AlphaFoldDB" id="A0A7V8JU96"/>
<comment type="caution">
    <text evidence="1">The sequence shown here is derived from an EMBL/GenBank/DDBJ whole genome shotgun (WGS) entry which is preliminary data.</text>
</comment>
<reference evidence="2" key="1">
    <citation type="journal article" date="2020" name="MBio">
        <title>Horizontal gene transfer to a defensive symbiont with a reduced genome amongst a multipartite beetle microbiome.</title>
        <authorList>
            <person name="Waterworth S.C."/>
            <person name="Florez L.V."/>
            <person name="Rees E.R."/>
            <person name="Hertweck C."/>
            <person name="Kaltenpoth M."/>
            <person name="Kwan J.C."/>
        </authorList>
    </citation>
    <scope>NUCLEOTIDE SEQUENCE [LARGE SCALE GENOMIC DNA]</scope>
</reference>
<dbReference type="InterPro" id="IPR037053">
    <property type="entry name" value="Phage_tail_collar_dom_sf"/>
</dbReference>
<evidence type="ECO:0008006" key="3">
    <source>
        <dbReference type="Google" id="ProtNLM"/>
    </source>
</evidence>